<protein>
    <submittedName>
        <fullName evidence="5">Uncharacterized protein</fullName>
    </submittedName>
</protein>
<dbReference type="Pfam" id="PF26589">
    <property type="entry name" value="DUF8186"/>
    <property type="match status" value="1"/>
</dbReference>
<name>A0ABD5VNU3_9EURY</name>
<evidence type="ECO:0000313" key="5">
    <source>
        <dbReference type="EMBL" id="MFC6954872.1"/>
    </source>
</evidence>
<feature type="domain" description="DUF8186" evidence="3">
    <location>
        <begin position="323"/>
        <end position="454"/>
    </location>
</feature>
<accession>A0ABD5VNU3</accession>
<feature type="transmembrane region" description="Helical" evidence="1">
    <location>
        <begin position="572"/>
        <end position="594"/>
    </location>
</feature>
<dbReference type="InterPro" id="IPR058911">
    <property type="entry name" value="DUF8186_C"/>
</dbReference>
<keyword evidence="6" id="KW-1185">Reference proteome</keyword>
<evidence type="ECO:0000259" key="4">
    <source>
        <dbReference type="Pfam" id="PF26591"/>
    </source>
</evidence>
<organism evidence="5 6">
    <name type="scientific">Halorubellus litoreus</name>
    <dbReference type="NCBI Taxonomy" id="755308"/>
    <lineage>
        <taxon>Archaea</taxon>
        <taxon>Methanobacteriati</taxon>
        <taxon>Methanobacteriota</taxon>
        <taxon>Stenosarchaea group</taxon>
        <taxon>Halobacteria</taxon>
        <taxon>Halobacteriales</taxon>
        <taxon>Halorubellaceae</taxon>
        <taxon>Halorubellus</taxon>
    </lineage>
</organism>
<proteinExistence type="predicted"/>
<sequence length="606" mass="66974">MCQHYGENGLAINVSAALFSRDVDQLDGQGYTGTEYIEDCGHEPTWATNRTLEFDYTSMQAFPEVGTWNRRDVGDVPFPEPRGQVSLHPEGESTYDAGYLKDATASVFAVTPSVALRDEARGGTTLLIRDNTTIHGTQSYRTQLPLGLNDTSGRTHVTYDIERHRVVGACLLDGDYRSDAGKLHENESATLCRNETPLATGAGLNTGGPQDPAARRNASLSFTYTTAMNDSLSYVATFEFRLQRTETVCTDWNGTSNTCNGTYVLEEFSETSQYTSAIDHLDVEYYSQPTPTAEVARYPDDSTEFILEARNTYGYRLGWDGLFSGVRFPASNSQAGWTWRVFSAERPGWRYLINESRTTRTRGRSPAHPLQNYAIPVATTTEDATGTRLSTQGRIRVQEILRSSPAVTTPSIDDNILISAPEPQYRLPYAVVYESPQALNFSQAEVIGLLNDTNTTGIYVQRAVDVRATNLSATVDRINDTHLRTTVSLASIRETANGQTETPLSTQPTLGYVVVNGERIQTRADGTATVTVRDAAYVDARYKPAGWKQHRRDVGYLSSTRSVRVPDPGAGFLLQLVSELILLFFPFLLVFVTLRHIASSNPNTIH</sequence>
<evidence type="ECO:0000259" key="3">
    <source>
        <dbReference type="Pfam" id="PF26590"/>
    </source>
</evidence>
<dbReference type="InterPro" id="IPR058910">
    <property type="entry name" value="DUF8186_M"/>
</dbReference>
<dbReference type="EMBL" id="JBHSXN010000004">
    <property type="protein sequence ID" value="MFC6954872.1"/>
    <property type="molecule type" value="Genomic_DNA"/>
</dbReference>
<evidence type="ECO:0000313" key="6">
    <source>
        <dbReference type="Proteomes" id="UP001596395"/>
    </source>
</evidence>
<dbReference type="InterPro" id="IPR058499">
    <property type="entry name" value="DUF8186"/>
</dbReference>
<gene>
    <name evidence="5" type="ORF">ACFQGB_18550</name>
</gene>
<dbReference type="Pfam" id="PF26590">
    <property type="entry name" value="DUF8186_M"/>
    <property type="match status" value="1"/>
</dbReference>
<evidence type="ECO:0000256" key="1">
    <source>
        <dbReference type="SAM" id="Phobius"/>
    </source>
</evidence>
<feature type="domain" description="DUF8186" evidence="2">
    <location>
        <begin position="79"/>
        <end position="286"/>
    </location>
</feature>
<dbReference type="AlphaFoldDB" id="A0ABD5VNU3"/>
<dbReference type="Pfam" id="PF26591">
    <property type="entry name" value="DUF8186_C"/>
    <property type="match status" value="1"/>
</dbReference>
<dbReference type="Proteomes" id="UP001596395">
    <property type="component" value="Unassembled WGS sequence"/>
</dbReference>
<keyword evidence="1" id="KW-0812">Transmembrane</keyword>
<keyword evidence="1" id="KW-1133">Transmembrane helix</keyword>
<feature type="domain" description="DUF8186" evidence="4">
    <location>
        <begin position="466"/>
        <end position="562"/>
    </location>
</feature>
<keyword evidence="1" id="KW-0472">Membrane</keyword>
<reference evidence="5 6" key="1">
    <citation type="journal article" date="2019" name="Int. J. Syst. Evol. Microbiol.">
        <title>The Global Catalogue of Microorganisms (GCM) 10K type strain sequencing project: providing services to taxonomists for standard genome sequencing and annotation.</title>
        <authorList>
            <consortium name="The Broad Institute Genomics Platform"/>
            <consortium name="The Broad Institute Genome Sequencing Center for Infectious Disease"/>
            <person name="Wu L."/>
            <person name="Ma J."/>
        </authorList>
    </citation>
    <scope>NUCLEOTIDE SEQUENCE [LARGE SCALE GENOMIC DNA]</scope>
    <source>
        <strain evidence="5 6">GX26</strain>
    </source>
</reference>
<dbReference type="RefSeq" id="WP_336351814.1">
    <property type="nucleotide sequence ID" value="NZ_JAZAQL010000004.1"/>
</dbReference>
<comment type="caution">
    <text evidence="5">The sequence shown here is derived from an EMBL/GenBank/DDBJ whole genome shotgun (WGS) entry which is preliminary data.</text>
</comment>
<evidence type="ECO:0000259" key="2">
    <source>
        <dbReference type="Pfam" id="PF26589"/>
    </source>
</evidence>